<dbReference type="Proteomes" id="UP001596071">
    <property type="component" value="Unassembled WGS sequence"/>
</dbReference>
<dbReference type="RefSeq" id="WP_381447103.1">
    <property type="nucleotide sequence ID" value="NZ_JBHSNP010000029.1"/>
</dbReference>
<accession>A0ABW0U0P2</accession>
<name>A0ABW0U0P2_9BACL</name>
<protein>
    <submittedName>
        <fullName evidence="2">Uncharacterized protein</fullName>
    </submittedName>
</protein>
<evidence type="ECO:0000313" key="2">
    <source>
        <dbReference type="EMBL" id="MFC5604856.1"/>
    </source>
</evidence>
<reference evidence="3" key="1">
    <citation type="journal article" date="2019" name="Int. J. Syst. Evol. Microbiol.">
        <title>The Global Catalogue of Microorganisms (GCM) 10K type strain sequencing project: providing services to taxonomists for standard genome sequencing and annotation.</title>
        <authorList>
            <consortium name="The Broad Institute Genomics Platform"/>
            <consortium name="The Broad Institute Genome Sequencing Center for Infectious Disease"/>
            <person name="Wu L."/>
            <person name="Ma J."/>
        </authorList>
    </citation>
    <scope>NUCLEOTIDE SEQUENCE [LARGE SCALE GENOMIC DNA]</scope>
    <source>
        <strain evidence="3">KACC 11299</strain>
    </source>
</reference>
<comment type="caution">
    <text evidence="2">The sequence shown here is derived from an EMBL/GenBank/DDBJ whole genome shotgun (WGS) entry which is preliminary data.</text>
</comment>
<gene>
    <name evidence="2" type="ORF">ACFPTP_16590</name>
</gene>
<proteinExistence type="predicted"/>
<dbReference type="EMBL" id="JBHSNP010000029">
    <property type="protein sequence ID" value="MFC5604856.1"/>
    <property type="molecule type" value="Genomic_DNA"/>
</dbReference>
<organism evidence="2 3">
    <name type="scientific">Sporosarcina koreensis</name>
    <dbReference type="NCBI Taxonomy" id="334735"/>
    <lineage>
        <taxon>Bacteria</taxon>
        <taxon>Bacillati</taxon>
        <taxon>Bacillota</taxon>
        <taxon>Bacilli</taxon>
        <taxon>Bacillales</taxon>
        <taxon>Caryophanaceae</taxon>
        <taxon>Sporosarcina</taxon>
    </lineage>
</organism>
<keyword evidence="3" id="KW-1185">Reference proteome</keyword>
<evidence type="ECO:0000256" key="1">
    <source>
        <dbReference type="SAM" id="Coils"/>
    </source>
</evidence>
<keyword evidence="1" id="KW-0175">Coiled coil</keyword>
<evidence type="ECO:0000313" key="3">
    <source>
        <dbReference type="Proteomes" id="UP001596071"/>
    </source>
</evidence>
<sequence length="53" mass="6374">MEKLEHQLIRMELQVGQLIRIIAGMNERINELEEKELARKVIPIHIRRQAQRT</sequence>
<feature type="coiled-coil region" evidence="1">
    <location>
        <begin position="1"/>
        <end position="35"/>
    </location>
</feature>